<dbReference type="STRING" id="391037.Sare_1244"/>
<feature type="region of interest" description="Disordered" evidence="1">
    <location>
        <begin position="1"/>
        <end position="20"/>
    </location>
</feature>
<dbReference type="HOGENOM" id="CLU_182306_2_0_11"/>
<evidence type="ECO:0000256" key="1">
    <source>
        <dbReference type="SAM" id="MobiDB-lite"/>
    </source>
</evidence>
<organism evidence="2">
    <name type="scientific">Salinispora arenicola (strain CNS-205)</name>
    <dbReference type="NCBI Taxonomy" id="391037"/>
    <lineage>
        <taxon>Bacteria</taxon>
        <taxon>Bacillati</taxon>
        <taxon>Actinomycetota</taxon>
        <taxon>Actinomycetes</taxon>
        <taxon>Micromonosporales</taxon>
        <taxon>Micromonosporaceae</taxon>
        <taxon>Salinispora</taxon>
    </lineage>
</organism>
<protein>
    <submittedName>
        <fullName evidence="2">Uncharacterized protein</fullName>
    </submittedName>
</protein>
<dbReference type="EMBL" id="CP000850">
    <property type="protein sequence ID" value="ABV97149.1"/>
    <property type="molecule type" value="Genomic_DNA"/>
</dbReference>
<proteinExistence type="predicted"/>
<dbReference type="Pfam" id="PF19450">
    <property type="entry name" value="DUF5988"/>
    <property type="match status" value="1"/>
</dbReference>
<evidence type="ECO:0000313" key="2">
    <source>
        <dbReference type="EMBL" id="ABV97149.1"/>
    </source>
</evidence>
<gene>
    <name evidence="2" type="ordered locus">Sare_1244</name>
</gene>
<reference evidence="2" key="1">
    <citation type="submission" date="2007-10" db="EMBL/GenBank/DDBJ databases">
        <title>Complete sequence of Salinispora arenicola CNS-205.</title>
        <authorList>
            <consortium name="US DOE Joint Genome Institute"/>
            <person name="Copeland A."/>
            <person name="Lucas S."/>
            <person name="Lapidus A."/>
            <person name="Barry K."/>
            <person name="Glavina del Rio T."/>
            <person name="Dalin E."/>
            <person name="Tice H."/>
            <person name="Pitluck S."/>
            <person name="Foster B."/>
            <person name="Schmutz J."/>
            <person name="Larimer F."/>
            <person name="Land M."/>
            <person name="Hauser L."/>
            <person name="Kyrpides N."/>
            <person name="Ivanova N."/>
            <person name="Jensen P.R."/>
            <person name="Moore B.S."/>
            <person name="Penn K."/>
            <person name="Jenkins C."/>
            <person name="Udwary D."/>
            <person name="Xiang L."/>
            <person name="Gontang E."/>
            <person name="Richardson P."/>
        </authorList>
    </citation>
    <scope>NUCLEOTIDE SEQUENCE [LARGE SCALE GENOMIC DNA]</scope>
    <source>
        <strain evidence="2">CNS-205</strain>
    </source>
</reference>
<dbReference type="eggNOG" id="ENOG5031UM0">
    <property type="taxonomic scope" value="Bacteria"/>
</dbReference>
<dbReference type="KEGG" id="saq:Sare_1244"/>
<name>A8M6C4_SALAI</name>
<accession>A8M6C4</accession>
<sequence>MQSIWVPGRSSRAQVPSGTTPRKLEAVMNVMQVKVILSGGPADLATMQLSVPEDALGQTLKVRHGAGYEHFLHHGEYRAENGYQAAVFCWTGRTKIAE</sequence>
<dbReference type="InterPro" id="IPR046030">
    <property type="entry name" value="DUF5988"/>
</dbReference>
<dbReference type="AlphaFoldDB" id="A8M6C4"/>
<feature type="compositionally biased region" description="Polar residues" evidence="1">
    <location>
        <begin position="11"/>
        <end position="20"/>
    </location>
</feature>